<proteinExistence type="predicted"/>
<dbReference type="Proteomes" id="UP000257109">
    <property type="component" value="Unassembled WGS sequence"/>
</dbReference>
<dbReference type="EMBL" id="QJKJ01007018">
    <property type="protein sequence ID" value="RDX84532.1"/>
    <property type="molecule type" value="Genomic_DNA"/>
</dbReference>
<name>A0A371G1V2_MUCPR</name>
<evidence type="ECO:0000313" key="2">
    <source>
        <dbReference type="Proteomes" id="UP000257109"/>
    </source>
</evidence>
<accession>A0A371G1V2</accession>
<comment type="caution">
    <text evidence="1">The sequence shown here is derived from an EMBL/GenBank/DDBJ whole genome shotgun (WGS) entry which is preliminary data.</text>
</comment>
<organism evidence="1 2">
    <name type="scientific">Mucuna pruriens</name>
    <name type="common">Velvet bean</name>
    <name type="synonym">Dolichos pruriens</name>
    <dbReference type="NCBI Taxonomy" id="157652"/>
    <lineage>
        <taxon>Eukaryota</taxon>
        <taxon>Viridiplantae</taxon>
        <taxon>Streptophyta</taxon>
        <taxon>Embryophyta</taxon>
        <taxon>Tracheophyta</taxon>
        <taxon>Spermatophyta</taxon>
        <taxon>Magnoliopsida</taxon>
        <taxon>eudicotyledons</taxon>
        <taxon>Gunneridae</taxon>
        <taxon>Pentapetalae</taxon>
        <taxon>rosids</taxon>
        <taxon>fabids</taxon>
        <taxon>Fabales</taxon>
        <taxon>Fabaceae</taxon>
        <taxon>Papilionoideae</taxon>
        <taxon>50 kb inversion clade</taxon>
        <taxon>NPAAA clade</taxon>
        <taxon>indigoferoid/millettioid clade</taxon>
        <taxon>Phaseoleae</taxon>
        <taxon>Mucuna</taxon>
    </lineage>
</organism>
<dbReference type="AlphaFoldDB" id="A0A371G1V2"/>
<feature type="non-terminal residue" evidence="1">
    <location>
        <position position="1"/>
    </location>
</feature>
<sequence>MVFLTPLDLLPLPNVTTMLNCGGASKAQFVKDLHAKAHSYIEKRSNNILIELTRVNHKMSLRKEIKSQIRGKILFKNGSLIRT</sequence>
<gene>
    <name evidence="1" type="ORF">CR513_34406</name>
</gene>
<keyword evidence="2" id="KW-1185">Reference proteome</keyword>
<evidence type="ECO:0000313" key="1">
    <source>
        <dbReference type="EMBL" id="RDX84532.1"/>
    </source>
</evidence>
<protein>
    <submittedName>
        <fullName evidence="1">Uncharacterized protein</fullName>
    </submittedName>
</protein>
<reference evidence="1" key="1">
    <citation type="submission" date="2018-05" db="EMBL/GenBank/DDBJ databases">
        <title>Draft genome of Mucuna pruriens seed.</title>
        <authorList>
            <person name="Nnadi N.E."/>
            <person name="Vos R."/>
            <person name="Hasami M.H."/>
            <person name="Devisetty U.K."/>
            <person name="Aguiy J.C."/>
        </authorList>
    </citation>
    <scope>NUCLEOTIDE SEQUENCE [LARGE SCALE GENOMIC DNA]</scope>
    <source>
        <strain evidence="1">JCA_2017</strain>
    </source>
</reference>